<organism evidence="2 3">
    <name type="scientific">Cirrhinus molitorella</name>
    <name type="common">mud carp</name>
    <dbReference type="NCBI Taxonomy" id="172907"/>
    <lineage>
        <taxon>Eukaryota</taxon>
        <taxon>Metazoa</taxon>
        <taxon>Chordata</taxon>
        <taxon>Craniata</taxon>
        <taxon>Vertebrata</taxon>
        <taxon>Euteleostomi</taxon>
        <taxon>Actinopterygii</taxon>
        <taxon>Neopterygii</taxon>
        <taxon>Teleostei</taxon>
        <taxon>Ostariophysi</taxon>
        <taxon>Cypriniformes</taxon>
        <taxon>Cyprinidae</taxon>
        <taxon>Labeoninae</taxon>
        <taxon>Labeonini</taxon>
        <taxon>Cirrhinus</taxon>
    </lineage>
</organism>
<sequence>MPRSVLAACIFIRLLGHRPISFLIVSSSQALGRPPWHHGTDEGMSKWMPVLVRASLVAQTAQLYSSTPREILSRIPLELRSSLNRGPL</sequence>
<evidence type="ECO:0000256" key="1">
    <source>
        <dbReference type="SAM" id="SignalP"/>
    </source>
</evidence>
<evidence type="ECO:0008006" key="4">
    <source>
        <dbReference type="Google" id="ProtNLM"/>
    </source>
</evidence>
<comment type="caution">
    <text evidence="2">The sequence shown here is derived from an EMBL/GenBank/DDBJ whole genome shotgun (WGS) entry which is preliminary data.</text>
</comment>
<name>A0ABR3M001_9TELE</name>
<accession>A0ABR3M001</accession>
<evidence type="ECO:0000313" key="3">
    <source>
        <dbReference type="Proteomes" id="UP001558613"/>
    </source>
</evidence>
<reference evidence="2 3" key="1">
    <citation type="submission" date="2023-09" db="EMBL/GenBank/DDBJ databases">
        <authorList>
            <person name="Wang M."/>
        </authorList>
    </citation>
    <scope>NUCLEOTIDE SEQUENCE [LARGE SCALE GENOMIC DNA]</scope>
    <source>
        <strain evidence="2">GT-2023</strain>
        <tissue evidence="2">Liver</tissue>
    </source>
</reference>
<feature type="signal peptide" evidence="1">
    <location>
        <begin position="1"/>
        <end position="16"/>
    </location>
</feature>
<proteinExistence type="predicted"/>
<dbReference type="EMBL" id="JAYMGO010000017">
    <property type="protein sequence ID" value="KAL1258457.1"/>
    <property type="molecule type" value="Genomic_DNA"/>
</dbReference>
<feature type="chain" id="PRO_5046028487" description="Secreted protein" evidence="1">
    <location>
        <begin position="17"/>
        <end position="88"/>
    </location>
</feature>
<gene>
    <name evidence="2" type="ORF">QQF64_011701</name>
</gene>
<keyword evidence="1" id="KW-0732">Signal</keyword>
<evidence type="ECO:0000313" key="2">
    <source>
        <dbReference type="EMBL" id="KAL1258457.1"/>
    </source>
</evidence>
<dbReference type="Proteomes" id="UP001558613">
    <property type="component" value="Unassembled WGS sequence"/>
</dbReference>
<protein>
    <recommendedName>
        <fullName evidence="4">Secreted protein</fullName>
    </recommendedName>
</protein>
<keyword evidence="3" id="KW-1185">Reference proteome</keyword>